<proteinExistence type="predicted"/>
<protein>
    <submittedName>
        <fullName evidence="1">DsrE family protein</fullName>
    </submittedName>
</protein>
<dbReference type="InterPro" id="IPR003787">
    <property type="entry name" value="Sulphur_relay_DsrE/F-like"/>
</dbReference>
<dbReference type="PANTHER" id="PTHR37691:SF1">
    <property type="entry name" value="BLR3518 PROTEIN"/>
    <property type="match status" value="1"/>
</dbReference>
<dbReference type="PANTHER" id="PTHR37691">
    <property type="entry name" value="BLR3518 PROTEIN"/>
    <property type="match status" value="1"/>
</dbReference>
<dbReference type="RefSeq" id="WP_152043053.1">
    <property type="nucleotide sequence ID" value="NZ_CP119990.1"/>
</dbReference>
<name>A0ABD5X5E2_9EURY</name>
<evidence type="ECO:0000313" key="2">
    <source>
        <dbReference type="Proteomes" id="UP001596388"/>
    </source>
</evidence>
<evidence type="ECO:0000313" key="1">
    <source>
        <dbReference type="EMBL" id="MFC7099034.1"/>
    </source>
</evidence>
<gene>
    <name evidence="1" type="ORF">ACFQKD_17135</name>
</gene>
<dbReference type="Pfam" id="PF02635">
    <property type="entry name" value="DsrE"/>
    <property type="match status" value="1"/>
</dbReference>
<sequence>MKTVFHLADGDDDIQDATIRYAGGIFDDDSVEIDAVAVVANASGIDLVRADSTYAEDIAELSKGDVQFIACEKSMQAAGLTIDDIHDAAETAPTSVGVLTRLQDEGYRYIKVP</sequence>
<dbReference type="InterPro" id="IPR027396">
    <property type="entry name" value="DsrEFH-like"/>
</dbReference>
<keyword evidence="2" id="KW-1185">Reference proteome</keyword>
<dbReference type="EMBL" id="JBHTAG010000004">
    <property type="protein sequence ID" value="MFC7099034.1"/>
    <property type="molecule type" value="Genomic_DNA"/>
</dbReference>
<comment type="caution">
    <text evidence="1">The sequence shown here is derived from an EMBL/GenBank/DDBJ whole genome shotgun (WGS) entry which is preliminary data.</text>
</comment>
<dbReference type="GeneID" id="79271579"/>
<dbReference type="AlphaFoldDB" id="A0ABD5X5E2"/>
<accession>A0ABD5X5E2</accession>
<dbReference type="Proteomes" id="UP001596388">
    <property type="component" value="Unassembled WGS sequence"/>
</dbReference>
<organism evidence="1 2">
    <name type="scientific">Halobaculum marinum</name>
    <dbReference type="NCBI Taxonomy" id="3031996"/>
    <lineage>
        <taxon>Archaea</taxon>
        <taxon>Methanobacteriati</taxon>
        <taxon>Methanobacteriota</taxon>
        <taxon>Stenosarchaea group</taxon>
        <taxon>Halobacteria</taxon>
        <taxon>Halobacteriales</taxon>
        <taxon>Haloferacaceae</taxon>
        <taxon>Halobaculum</taxon>
    </lineage>
</organism>
<reference evidence="1 2" key="1">
    <citation type="journal article" date="2019" name="Int. J. Syst. Evol. Microbiol.">
        <title>The Global Catalogue of Microorganisms (GCM) 10K type strain sequencing project: providing services to taxonomists for standard genome sequencing and annotation.</title>
        <authorList>
            <consortium name="The Broad Institute Genomics Platform"/>
            <consortium name="The Broad Institute Genome Sequencing Center for Infectious Disease"/>
            <person name="Wu L."/>
            <person name="Ma J."/>
        </authorList>
    </citation>
    <scope>NUCLEOTIDE SEQUENCE [LARGE SCALE GENOMIC DNA]</scope>
    <source>
        <strain evidence="1 2">DT55</strain>
    </source>
</reference>
<dbReference type="SUPFAM" id="SSF75169">
    <property type="entry name" value="DsrEFH-like"/>
    <property type="match status" value="1"/>
</dbReference>
<dbReference type="Gene3D" id="3.40.1260.10">
    <property type="entry name" value="DsrEFH-like"/>
    <property type="match status" value="1"/>
</dbReference>